<protein>
    <submittedName>
        <fullName evidence="3">Uncharacterized protein</fullName>
    </submittedName>
</protein>
<gene>
    <name evidence="3" type="ORF">XDN619_LOCUS20801</name>
</gene>
<keyword evidence="2" id="KW-0472">Membrane</keyword>
<keyword evidence="2" id="KW-0812">Transmembrane</keyword>
<proteinExistence type="predicted"/>
<evidence type="ECO:0000256" key="2">
    <source>
        <dbReference type="SAM" id="Phobius"/>
    </source>
</evidence>
<organism evidence="3 4">
    <name type="scientific">Rotaria magnacalcarata</name>
    <dbReference type="NCBI Taxonomy" id="392030"/>
    <lineage>
        <taxon>Eukaryota</taxon>
        <taxon>Metazoa</taxon>
        <taxon>Spiralia</taxon>
        <taxon>Gnathifera</taxon>
        <taxon>Rotifera</taxon>
        <taxon>Eurotatoria</taxon>
        <taxon>Bdelloidea</taxon>
        <taxon>Philodinida</taxon>
        <taxon>Philodinidae</taxon>
        <taxon>Rotaria</taxon>
    </lineage>
</organism>
<feature type="non-terminal residue" evidence="3">
    <location>
        <position position="1"/>
    </location>
</feature>
<reference evidence="3" key="1">
    <citation type="submission" date="2021-02" db="EMBL/GenBank/DDBJ databases">
        <authorList>
            <person name="Nowell W R."/>
        </authorList>
    </citation>
    <scope>NUCLEOTIDE SEQUENCE</scope>
</reference>
<evidence type="ECO:0000256" key="1">
    <source>
        <dbReference type="SAM" id="MobiDB-lite"/>
    </source>
</evidence>
<evidence type="ECO:0000313" key="4">
    <source>
        <dbReference type="Proteomes" id="UP000663887"/>
    </source>
</evidence>
<comment type="caution">
    <text evidence="3">The sequence shown here is derived from an EMBL/GenBank/DDBJ whole genome shotgun (WGS) entry which is preliminary data.</text>
</comment>
<feature type="transmembrane region" description="Helical" evidence="2">
    <location>
        <begin position="26"/>
        <end position="46"/>
    </location>
</feature>
<evidence type="ECO:0000313" key="3">
    <source>
        <dbReference type="EMBL" id="CAF2111437.1"/>
    </source>
</evidence>
<feature type="compositionally biased region" description="Polar residues" evidence="1">
    <location>
        <begin position="91"/>
        <end position="106"/>
    </location>
</feature>
<keyword evidence="2" id="KW-1133">Transmembrane helix</keyword>
<sequence>LALALRSLLNIGFVTGDRLVSLSLKFIFSGGVISIFILTGTSITGGSKVTGGGTFVSIFNSTGISAILGTIGTTVFNLGGDSNNDSRRDIASSNEGSNLGKPSNGS</sequence>
<dbReference type="AlphaFoldDB" id="A0A816UKB7"/>
<accession>A0A816UKB7</accession>
<dbReference type="Proteomes" id="UP000663887">
    <property type="component" value="Unassembled WGS sequence"/>
</dbReference>
<name>A0A816UKB7_9BILA</name>
<feature type="region of interest" description="Disordered" evidence="1">
    <location>
        <begin position="86"/>
        <end position="106"/>
    </location>
</feature>
<dbReference type="EMBL" id="CAJNRG010009245">
    <property type="protein sequence ID" value="CAF2111437.1"/>
    <property type="molecule type" value="Genomic_DNA"/>
</dbReference>
<feature type="transmembrane region" description="Helical" evidence="2">
    <location>
        <begin position="58"/>
        <end position="78"/>
    </location>
</feature>